<evidence type="ECO:0000313" key="2">
    <source>
        <dbReference type="Proteomes" id="UP001303899"/>
    </source>
</evidence>
<protein>
    <submittedName>
        <fullName evidence="1">Uncharacterized protein</fullName>
    </submittedName>
</protein>
<gene>
    <name evidence="1" type="ORF">VB776_16165</name>
</gene>
<dbReference type="RefSeq" id="WP_323697840.1">
    <property type="nucleotide sequence ID" value="NZ_JAYGIL010000021.1"/>
</dbReference>
<reference evidence="1 2" key="1">
    <citation type="submission" date="2023-12" db="EMBL/GenBank/DDBJ databases">
        <title>Novel species of the genus Arcicella isolated from rivers.</title>
        <authorList>
            <person name="Lu H."/>
        </authorList>
    </citation>
    <scope>NUCLEOTIDE SEQUENCE [LARGE SCALE GENOMIC DNA]</scope>
    <source>
        <strain evidence="1 2">DC2W</strain>
    </source>
</reference>
<evidence type="ECO:0000313" key="1">
    <source>
        <dbReference type="EMBL" id="MEA5404468.1"/>
    </source>
</evidence>
<proteinExistence type="predicted"/>
<keyword evidence="2" id="KW-1185">Reference proteome</keyword>
<sequence>MSQTKNPIIQARNNATIEQYKSFVIKPTGNGYSHYRAMIQESAQFWKAEAWFIQHCIETLGMTFQDFQTPTRKDIIKEYNLKKNANPVLQ</sequence>
<accession>A0ABU5S7L2</accession>
<dbReference type="EMBL" id="JAYGIL010000021">
    <property type="protein sequence ID" value="MEA5404468.1"/>
    <property type="molecule type" value="Genomic_DNA"/>
</dbReference>
<dbReference type="Proteomes" id="UP001303899">
    <property type="component" value="Unassembled WGS sequence"/>
</dbReference>
<organism evidence="1 2">
    <name type="scientific">Arcicella gelida</name>
    <dbReference type="NCBI Taxonomy" id="2984195"/>
    <lineage>
        <taxon>Bacteria</taxon>
        <taxon>Pseudomonadati</taxon>
        <taxon>Bacteroidota</taxon>
        <taxon>Cytophagia</taxon>
        <taxon>Cytophagales</taxon>
        <taxon>Flectobacillaceae</taxon>
        <taxon>Arcicella</taxon>
    </lineage>
</organism>
<name>A0ABU5S7L2_9BACT</name>
<comment type="caution">
    <text evidence="1">The sequence shown here is derived from an EMBL/GenBank/DDBJ whole genome shotgun (WGS) entry which is preliminary data.</text>
</comment>